<dbReference type="AlphaFoldDB" id="A0A0E9TFH6"/>
<proteinExistence type="predicted"/>
<protein>
    <submittedName>
        <fullName evidence="1">Uncharacterized protein</fullName>
    </submittedName>
</protein>
<organism evidence="1">
    <name type="scientific">Anguilla anguilla</name>
    <name type="common">European freshwater eel</name>
    <name type="synonym">Muraena anguilla</name>
    <dbReference type="NCBI Taxonomy" id="7936"/>
    <lineage>
        <taxon>Eukaryota</taxon>
        <taxon>Metazoa</taxon>
        <taxon>Chordata</taxon>
        <taxon>Craniata</taxon>
        <taxon>Vertebrata</taxon>
        <taxon>Euteleostomi</taxon>
        <taxon>Actinopterygii</taxon>
        <taxon>Neopterygii</taxon>
        <taxon>Teleostei</taxon>
        <taxon>Anguilliformes</taxon>
        <taxon>Anguillidae</taxon>
        <taxon>Anguilla</taxon>
    </lineage>
</organism>
<reference evidence="1" key="2">
    <citation type="journal article" date="2015" name="Fish Shellfish Immunol.">
        <title>Early steps in the European eel (Anguilla anguilla)-Vibrio vulnificus interaction in the gills: Role of the RtxA13 toxin.</title>
        <authorList>
            <person name="Callol A."/>
            <person name="Pajuelo D."/>
            <person name="Ebbesson L."/>
            <person name="Teles M."/>
            <person name="MacKenzie S."/>
            <person name="Amaro C."/>
        </authorList>
    </citation>
    <scope>NUCLEOTIDE SEQUENCE</scope>
</reference>
<name>A0A0E9TFH6_ANGAN</name>
<dbReference type="EMBL" id="GBXM01056168">
    <property type="protein sequence ID" value="JAH52409.1"/>
    <property type="molecule type" value="Transcribed_RNA"/>
</dbReference>
<accession>A0A0E9TFH6</accession>
<reference evidence="1" key="1">
    <citation type="submission" date="2014-11" db="EMBL/GenBank/DDBJ databases">
        <authorList>
            <person name="Amaro Gonzalez C."/>
        </authorList>
    </citation>
    <scope>NUCLEOTIDE SEQUENCE</scope>
</reference>
<evidence type="ECO:0000313" key="1">
    <source>
        <dbReference type="EMBL" id="JAH52409.1"/>
    </source>
</evidence>
<sequence>MSIISQGSEGRSTEFVNSFLVVEKRSACSVRGRPFAFTGWADKVQGD</sequence>